<reference evidence="2 3" key="1">
    <citation type="submission" date="2020-08" db="EMBL/GenBank/DDBJ databases">
        <title>Genomic Encyclopedia of Type Strains, Phase IV (KMG-IV): sequencing the most valuable type-strain genomes for metagenomic binning, comparative biology and taxonomic classification.</title>
        <authorList>
            <person name="Goeker M."/>
        </authorList>
    </citation>
    <scope>NUCLEOTIDE SEQUENCE [LARGE SCALE GENOMIC DNA]</scope>
    <source>
        <strain evidence="2 3">DSM 21431</strain>
    </source>
</reference>
<keyword evidence="1" id="KW-0812">Transmembrane</keyword>
<feature type="transmembrane region" description="Helical" evidence="1">
    <location>
        <begin position="23"/>
        <end position="40"/>
    </location>
</feature>
<protein>
    <submittedName>
        <fullName evidence="2">Uncharacterized protein</fullName>
    </submittedName>
</protein>
<gene>
    <name evidence="2" type="ORF">GGR10_000652</name>
</gene>
<keyword evidence="3" id="KW-1185">Reference proteome</keyword>
<dbReference type="Proteomes" id="UP000548119">
    <property type="component" value="Unassembled WGS sequence"/>
</dbReference>
<name>A0ABR6E2L9_9HYPH</name>
<comment type="caution">
    <text evidence="2">The sequence shown here is derived from an EMBL/GenBank/DDBJ whole genome shotgun (WGS) entry which is preliminary data.</text>
</comment>
<dbReference type="RefSeq" id="WP_182479867.1">
    <property type="nucleotide sequence ID" value="NZ_CAWPNC010000002.1"/>
</dbReference>
<evidence type="ECO:0000256" key="1">
    <source>
        <dbReference type="SAM" id="Phobius"/>
    </source>
</evidence>
<accession>A0ABR6E2L9</accession>
<sequence>MGTFKNGEIGGDVGMAPPWSCELKVIPIIFVIMSLSMYFYEGNAGLMKEQISAKSCNIVIEVEFGMCGLLGYSIY</sequence>
<proteinExistence type="predicted"/>
<dbReference type="EMBL" id="JACJIR010000002">
    <property type="protein sequence ID" value="MBA9082811.1"/>
    <property type="molecule type" value="Genomic_DNA"/>
</dbReference>
<keyword evidence="1" id="KW-1133">Transmembrane helix</keyword>
<organism evidence="2 3">
    <name type="scientific">Bartonella chomelii</name>
    <dbReference type="NCBI Taxonomy" id="236402"/>
    <lineage>
        <taxon>Bacteria</taxon>
        <taxon>Pseudomonadati</taxon>
        <taxon>Pseudomonadota</taxon>
        <taxon>Alphaproteobacteria</taxon>
        <taxon>Hyphomicrobiales</taxon>
        <taxon>Bartonellaceae</taxon>
        <taxon>Bartonella</taxon>
    </lineage>
</organism>
<keyword evidence="1" id="KW-0472">Membrane</keyword>
<evidence type="ECO:0000313" key="3">
    <source>
        <dbReference type="Proteomes" id="UP000548119"/>
    </source>
</evidence>
<evidence type="ECO:0000313" key="2">
    <source>
        <dbReference type="EMBL" id="MBA9082811.1"/>
    </source>
</evidence>